<feature type="region of interest" description="Disordered" evidence="1">
    <location>
        <begin position="186"/>
        <end position="207"/>
    </location>
</feature>
<dbReference type="EMBL" id="CP146369">
    <property type="protein sequence ID" value="WWT53518.1"/>
    <property type="molecule type" value="Genomic_DNA"/>
</dbReference>
<dbReference type="Proteomes" id="UP001363460">
    <property type="component" value="Chromosome"/>
</dbReference>
<proteinExistence type="predicted"/>
<gene>
    <name evidence="2" type="ORF">V8J38_09595</name>
</gene>
<evidence type="ECO:0000313" key="3">
    <source>
        <dbReference type="Proteomes" id="UP001363460"/>
    </source>
</evidence>
<organism evidence="2 3">
    <name type="scientific">Brevundimonas olei</name>
    <dbReference type="NCBI Taxonomy" id="657642"/>
    <lineage>
        <taxon>Bacteria</taxon>
        <taxon>Pseudomonadati</taxon>
        <taxon>Pseudomonadota</taxon>
        <taxon>Alphaproteobacteria</taxon>
        <taxon>Caulobacterales</taxon>
        <taxon>Caulobacteraceae</taxon>
        <taxon>Brevundimonas</taxon>
    </lineage>
</organism>
<accession>A0ABZ2I7E8</accession>
<protein>
    <submittedName>
        <fullName evidence="2">Uncharacterized protein</fullName>
    </submittedName>
</protein>
<keyword evidence="3" id="KW-1185">Reference proteome</keyword>
<sequence>MADRSTFFEMADEASGFEQAFTKAISVLKRGGMQSMIAEENIQRFSHGKRWNHRANPHTVDGEMQTMSVEWATPFQEIVDGDLTLIPRAIQSISEQMHGAQMRMMYQTLSDVCDANGQTVDVAASGSNAAAFLDMLRKIEFGVDRDGNVSMPQIHAGHQAAEKMIADLEAQPPEFAAEVERLKAEKSEAALARERERRSKFKMPEAR</sequence>
<dbReference type="RefSeq" id="WP_338575321.1">
    <property type="nucleotide sequence ID" value="NZ_CP146369.1"/>
</dbReference>
<evidence type="ECO:0000256" key="1">
    <source>
        <dbReference type="SAM" id="MobiDB-lite"/>
    </source>
</evidence>
<evidence type="ECO:0000313" key="2">
    <source>
        <dbReference type="EMBL" id="WWT53518.1"/>
    </source>
</evidence>
<name>A0ABZ2I7E8_9CAUL</name>
<reference evidence="2 3" key="1">
    <citation type="submission" date="2024-02" db="EMBL/GenBank/DDBJ databases">
        <title>Distribution and functional of Brevundimonas-related endobacteria within Verticillium dahliae.</title>
        <authorList>
            <person name="Zeng H."/>
        </authorList>
    </citation>
    <scope>NUCLEOTIDE SEQUENCE [LARGE SCALE GENOMIC DNA]</scope>
    <source>
        <strain evidence="2 3">TRM 44200</strain>
    </source>
</reference>